<dbReference type="InterPro" id="IPR009647">
    <property type="entry name" value="PBP_C"/>
</dbReference>
<sequence length="736" mass="80234">MRAKAMIGLWLAGLAVAQPVAANPGFAEVRAAWRPSDVIVLDRHGTPLQRVRQDKRALRLDWLRLADTSAPLRYALLLSEDRRFYQHSGVDWSGVAAAAWGNLWHSRTRGASTLTMQLAGLLDADLKAGSGGRSLWQKLGQTWSASALEKQWRKDEILEAYLNLVSFRGELVGLPAVSRALFGKWPQGLNRQESAIIVALLRGPNAGPERVAARACGILRDMALDTARQQRRPPPPDATLQRDCDRASIQTRQALARRLPVVDTQAQLASHFAQKLLQQQPQAAGSVLRSTLDAPLQRFASALLQRHLLALRQRNVQDGALLVLDNASGDILAWVGSSGALSAAANVDGVTALRQAGSTLKPFLYQLALQQHYLTAASLLDDSPLDLQTAAGLYAPQNYARDFKGPVSVRSALGASLNIPAVRTITMVGPTALRDRLYALGLHSLQQDGDYYGYSLALGAADVRLIELANAYRTLAQGGLYSPPRWTLAQPPATLQRQLDAASSFIVSDMLADRSARARTFGLESVLSTRYWSAVKTGTSKDMRDNWAIGYSRHYTVAVWVGNASGEPMWDVSGMHGAAPVWQGVMDWLQRGRPSLPPTPPAGVSQRRVRYAGGEEAMRQEYFLAGTERTLITGQPRGSAQPPGIVSPLGGSIYAVDPDVPPANQRLLLHARGVAAAQWWLDGRLLGRGERLPWFPWPGRHVLELRDGRGKVVERVRFEVRGAVAKPGTQRPARVG</sequence>
<keyword evidence="8" id="KW-0808">Transferase</keyword>
<dbReference type="SUPFAM" id="SSF56601">
    <property type="entry name" value="beta-lactamase/transpeptidase-like"/>
    <property type="match status" value="1"/>
</dbReference>
<comment type="catalytic activity">
    <reaction evidence="12">
        <text>[GlcNAc-(1-&gt;4)-Mur2Ac(oyl-L-Ala-gamma-D-Glu-L-Lys-D-Ala-D-Ala)](n)-di-trans,octa-cis-undecaprenyl diphosphate + beta-D-GlcNAc-(1-&gt;4)-Mur2Ac(oyl-L-Ala-gamma-D-Glu-L-Lys-D-Ala-D-Ala)-di-trans,octa-cis-undecaprenyl diphosphate = [GlcNAc-(1-&gt;4)-Mur2Ac(oyl-L-Ala-gamma-D-Glu-L-Lys-D-Ala-D-Ala)](n+1)-di-trans,octa-cis-undecaprenyl diphosphate + di-trans,octa-cis-undecaprenyl diphosphate + H(+)</text>
        <dbReference type="Rhea" id="RHEA:23708"/>
        <dbReference type="Rhea" id="RHEA-COMP:9602"/>
        <dbReference type="Rhea" id="RHEA-COMP:9603"/>
        <dbReference type="ChEBI" id="CHEBI:15378"/>
        <dbReference type="ChEBI" id="CHEBI:58405"/>
        <dbReference type="ChEBI" id="CHEBI:60033"/>
        <dbReference type="ChEBI" id="CHEBI:78435"/>
        <dbReference type="EC" id="2.4.99.28"/>
    </reaction>
</comment>
<evidence type="ECO:0000313" key="17">
    <source>
        <dbReference type="EMBL" id="MDC7718045.1"/>
    </source>
</evidence>
<dbReference type="Gene3D" id="3.40.710.10">
    <property type="entry name" value="DD-peptidase/beta-lactamase superfamily"/>
    <property type="match status" value="1"/>
</dbReference>
<dbReference type="PANTHER" id="PTHR32282:SF15">
    <property type="entry name" value="PENICILLIN-BINDING PROTEIN 1C"/>
    <property type="match status" value="1"/>
</dbReference>
<gene>
    <name evidence="17" type="primary">pbpC</name>
    <name evidence="17" type="ORF">PQU95_12575</name>
</gene>
<comment type="subcellular location">
    <subcellularLocation>
        <location evidence="1">Cell inner membrane</location>
        <topology evidence="1">Single-pass membrane protein</topology>
    </subcellularLocation>
</comment>
<dbReference type="RefSeq" id="WP_272752344.1">
    <property type="nucleotide sequence ID" value="NZ_JAQQLF010000015.1"/>
</dbReference>
<evidence type="ECO:0000256" key="13">
    <source>
        <dbReference type="SAM" id="SignalP"/>
    </source>
</evidence>
<evidence type="ECO:0000256" key="6">
    <source>
        <dbReference type="ARBA" id="ARBA00022670"/>
    </source>
</evidence>
<keyword evidence="9" id="KW-0378">Hydrolase</keyword>
<dbReference type="InterPro" id="IPR023346">
    <property type="entry name" value="Lysozyme-like_dom_sf"/>
</dbReference>
<keyword evidence="7" id="KW-0328">Glycosyltransferase</keyword>
<evidence type="ECO:0000259" key="16">
    <source>
        <dbReference type="Pfam" id="PF06832"/>
    </source>
</evidence>
<dbReference type="Gene3D" id="1.10.3810.10">
    <property type="entry name" value="Biosynthetic peptidoglycan transglycosylase-like"/>
    <property type="match status" value="1"/>
</dbReference>
<keyword evidence="6" id="KW-0645">Protease</keyword>
<dbReference type="EMBL" id="JAQQLF010000015">
    <property type="protein sequence ID" value="MDC7718045.1"/>
    <property type="molecule type" value="Genomic_DNA"/>
</dbReference>
<evidence type="ECO:0000256" key="11">
    <source>
        <dbReference type="ARBA" id="ARBA00044770"/>
    </source>
</evidence>
<dbReference type="EC" id="2.4.99.28" evidence="11"/>
<evidence type="ECO:0000256" key="12">
    <source>
        <dbReference type="ARBA" id="ARBA00049902"/>
    </source>
</evidence>
<dbReference type="PANTHER" id="PTHR32282">
    <property type="entry name" value="BINDING PROTEIN TRANSPEPTIDASE, PUTATIVE-RELATED"/>
    <property type="match status" value="1"/>
</dbReference>
<comment type="similarity">
    <text evidence="4">In the N-terminal section; belongs to the glycosyltransferase 51 family.</text>
</comment>
<comment type="similarity">
    <text evidence="3">In the C-terminal section; belongs to the transpeptidase family.</text>
</comment>
<evidence type="ECO:0000256" key="9">
    <source>
        <dbReference type="ARBA" id="ARBA00022801"/>
    </source>
</evidence>
<evidence type="ECO:0000256" key="5">
    <source>
        <dbReference type="ARBA" id="ARBA00022645"/>
    </source>
</evidence>
<dbReference type="InterPro" id="IPR001460">
    <property type="entry name" value="PCN-bd_Tpept"/>
</dbReference>
<evidence type="ECO:0000256" key="1">
    <source>
        <dbReference type="ARBA" id="ARBA00004377"/>
    </source>
</evidence>
<keyword evidence="10" id="KW-0511">Multifunctional enzyme</keyword>
<evidence type="ECO:0000256" key="10">
    <source>
        <dbReference type="ARBA" id="ARBA00023268"/>
    </source>
</evidence>
<feature type="domain" description="Penicillin-binding C-terminal" evidence="16">
    <location>
        <begin position="637"/>
        <end position="718"/>
    </location>
</feature>
<dbReference type="InterPro" id="IPR012338">
    <property type="entry name" value="Beta-lactam/transpept-like"/>
</dbReference>
<keyword evidence="18" id="KW-1185">Reference proteome</keyword>
<comment type="pathway">
    <text evidence="2">Cell wall biogenesis; peptidoglycan biosynthesis.</text>
</comment>
<dbReference type="Pfam" id="PF00905">
    <property type="entry name" value="Transpeptidase"/>
    <property type="match status" value="1"/>
</dbReference>
<evidence type="ECO:0000256" key="3">
    <source>
        <dbReference type="ARBA" id="ARBA00007090"/>
    </source>
</evidence>
<feature type="domain" description="Glycosyl transferase family 51" evidence="15">
    <location>
        <begin position="56"/>
        <end position="222"/>
    </location>
</feature>
<evidence type="ECO:0000256" key="2">
    <source>
        <dbReference type="ARBA" id="ARBA00004752"/>
    </source>
</evidence>
<keyword evidence="13" id="KW-0732">Signal</keyword>
<evidence type="ECO:0000259" key="15">
    <source>
        <dbReference type="Pfam" id="PF00912"/>
    </source>
</evidence>
<dbReference type="InterPro" id="IPR050396">
    <property type="entry name" value="Glycosyltr_51/Transpeptidase"/>
</dbReference>
<keyword evidence="5" id="KW-0121">Carboxypeptidase</keyword>
<evidence type="ECO:0000313" key="18">
    <source>
        <dbReference type="Proteomes" id="UP001219956"/>
    </source>
</evidence>
<protein>
    <recommendedName>
        <fullName evidence="11">peptidoglycan glycosyltransferase</fullName>
        <ecNumber evidence="11">2.4.99.28</ecNumber>
    </recommendedName>
</protein>
<evidence type="ECO:0000256" key="4">
    <source>
        <dbReference type="ARBA" id="ARBA00007739"/>
    </source>
</evidence>
<feature type="domain" description="Penicillin-binding protein transpeptidase" evidence="14">
    <location>
        <begin position="319"/>
        <end position="559"/>
    </location>
</feature>
<evidence type="ECO:0000256" key="7">
    <source>
        <dbReference type="ARBA" id="ARBA00022676"/>
    </source>
</evidence>
<dbReference type="InterPro" id="IPR001264">
    <property type="entry name" value="Glyco_trans_51"/>
</dbReference>
<dbReference type="Pfam" id="PF06832">
    <property type="entry name" value="BiPBP_C"/>
    <property type="match status" value="1"/>
</dbReference>
<proteinExistence type="inferred from homology"/>
<comment type="caution">
    <text evidence="17">The sequence shown here is derived from an EMBL/GenBank/DDBJ whole genome shotgun (WGS) entry which is preliminary data.</text>
</comment>
<dbReference type="Proteomes" id="UP001219956">
    <property type="component" value="Unassembled WGS sequence"/>
</dbReference>
<dbReference type="SUPFAM" id="SSF53955">
    <property type="entry name" value="Lysozyme-like"/>
    <property type="match status" value="1"/>
</dbReference>
<organism evidence="17 18">
    <name type="scientific">Vogesella aquatica</name>
    <dbReference type="NCBI Taxonomy" id="2984206"/>
    <lineage>
        <taxon>Bacteria</taxon>
        <taxon>Pseudomonadati</taxon>
        <taxon>Pseudomonadota</taxon>
        <taxon>Betaproteobacteria</taxon>
        <taxon>Neisseriales</taxon>
        <taxon>Chromobacteriaceae</taxon>
        <taxon>Vogesella</taxon>
    </lineage>
</organism>
<dbReference type="InterPro" id="IPR011815">
    <property type="entry name" value="PBP_1c"/>
</dbReference>
<evidence type="ECO:0000259" key="14">
    <source>
        <dbReference type="Pfam" id="PF00905"/>
    </source>
</evidence>
<feature type="signal peptide" evidence="13">
    <location>
        <begin position="1"/>
        <end position="22"/>
    </location>
</feature>
<dbReference type="InterPro" id="IPR036950">
    <property type="entry name" value="PBP_transglycosylase"/>
</dbReference>
<name>A0ABT5IZN3_9NEIS</name>
<dbReference type="NCBIfam" id="TIGR02073">
    <property type="entry name" value="PBP_1c"/>
    <property type="match status" value="1"/>
</dbReference>
<reference evidence="17 18" key="1">
    <citation type="submission" date="2023-01" db="EMBL/GenBank/DDBJ databases">
        <title>Novel species of the genus Vogesella isolated from rivers.</title>
        <authorList>
            <person name="Lu H."/>
        </authorList>
    </citation>
    <scope>NUCLEOTIDE SEQUENCE [LARGE SCALE GENOMIC DNA]</scope>
    <source>
        <strain evidence="17 18">DC21W</strain>
    </source>
</reference>
<feature type="chain" id="PRO_5045053805" description="peptidoglycan glycosyltransferase" evidence="13">
    <location>
        <begin position="23"/>
        <end position="736"/>
    </location>
</feature>
<dbReference type="Pfam" id="PF00912">
    <property type="entry name" value="Transgly"/>
    <property type="match status" value="1"/>
</dbReference>
<accession>A0ABT5IZN3</accession>
<evidence type="ECO:0000256" key="8">
    <source>
        <dbReference type="ARBA" id="ARBA00022679"/>
    </source>
</evidence>